<dbReference type="AlphaFoldDB" id="A0A2P2R311"/>
<proteinExistence type="predicted"/>
<evidence type="ECO:0000313" key="1">
    <source>
        <dbReference type="EMBL" id="MBX73524.1"/>
    </source>
</evidence>
<dbReference type="EMBL" id="GGEC01093040">
    <property type="protein sequence ID" value="MBX73524.1"/>
    <property type="molecule type" value="Transcribed_RNA"/>
</dbReference>
<organism evidence="1">
    <name type="scientific">Rhizophora mucronata</name>
    <name type="common">Asiatic mangrove</name>
    <dbReference type="NCBI Taxonomy" id="61149"/>
    <lineage>
        <taxon>Eukaryota</taxon>
        <taxon>Viridiplantae</taxon>
        <taxon>Streptophyta</taxon>
        <taxon>Embryophyta</taxon>
        <taxon>Tracheophyta</taxon>
        <taxon>Spermatophyta</taxon>
        <taxon>Magnoliopsida</taxon>
        <taxon>eudicotyledons</taxon>
        <taxon>Gunneridae</taxon>
        <taxon>Pentapetalae</taxon>
        <taxon>rosids</taxon>
        <taxon>fabids</taxon>
        <taxon>Malpighiales</taxon>
        <taxon>Rhizophoraceae</taxon>
        <taxon>Rhizophora</taxon>
    </lineage>
</organism>
<protein>
    <submittedName>
        <fullName evidence="1">Uncharacterized protein</fullName>
    </submittedName>
</protein>
<sequence>MKKKGSYSFNKESVFDLLCFMVNPSSVLASSH</sequence>
<accession>A0A2P2R311</accession>
<name>A0A2P2R311_RHIMU</name>
<reference evidence="1" key="1">
    <citation type="submission" date="2018-02" db="EMBL/GenBank/DDBJ databases">
        <title>Rhizophora mucronata_Transcriptome.</title>
        <authorList>
            <person name="Meera S.P."/>
            <person name="Sreeshan A."/>
            <person name="Augustine A."/>
        </authorList>
    </citation>
    <scope>NUCLEOTIDE SEQUENCE</scope>
    <source>
        <tissue evidence="1">Leaf</tissue>
    </source>
</reference>